<evidence type="ECO:0000256" key="9">
    <source>
        <dbReference type="ARBA" id="ARBA00023180"/>
    </source>
</evidence>
<evidence type="ECO:0000256" key="10">
    <source>
        <dbReference type="SAM" id="Phobius"/>
    </source>
</evidence>
<evidence type="ECO:0000256" key="6">
    <source>
        <dbReference type="ARBA" id="ARBA00022989"/>
    </source>
</evidence>
<dbReference type="InterPro" id="IPR046956">
    <property type="entry name" value="RLP23-like"/>
</dbReference>
<dbReference type="PANTHER" id="PTHR48063">
    <property type="entry name" value="LRR RECEPTOR-LIKE KINASE"/>
    <property type="match status" value="1"/>
</dbReference>
<protein>
    <submittedName>
        <fullName evidence="11">Uncharacterized protein</fullName>
    </submittedName>
</protein>
<keyword evidence="3 10" id="KW-0812">Transmembrane</keyword>
<feature type="transmembrane region" description="Helical" evidence="10">
    <location>
        <begin position="348"/>
        <end position="370"/>
    </location>
</feature>
<evidence type="ECO:0000256" key="1">
    <source>
        <dbReference type="ARBA" id="ARBA00004479"/>
    </source>
</evidence>
<dbReference type="Pfam" id="PF12799">
    <property type="entry name" value="LRR_4"/>
    <property type="match status" value="1"/>
</dbReference>
<name>A0AAV0LY48_9ROSI</name>
<keyword evidence="4" id="KW-0732">Signal</keyword>
<proteinExistence type="predicted"/>
<dbReference type="InterPro" id="IPR001611">
    <property type="entry name" value="Leu-rich_rpt"/>
</dbReference>
<organism evidence="11 12">
    <name type="scientific">Linum tenue</name>
    <dbReference type="NCBI Taxonomy" id="586396"/>
    <lineage>
        <taxon>Eukaryota</taxon>
        <taxon>Viridiplantae</taxon>
        <taxon>Streptophyta</taxon>
        <taxon>Embryophyta</taxon>
        <taxon>Tracheophyta</taxon>
        <taxon>Spermatophyta</taxon>
        <taxon>Magnoliopsida</taxon>
        <taxon>eudicotyledons</taxon>
        <taxon>Gunneridae</taxon>
        <taxon>Pentapetalae</taxon>
        <taxon>rosids</taxon>
        <taxon>fabids</taxon>
        <taxon>Malpighiales</taxon>
        <taxon>Linaceae</taxon>
        <taxon>Linum</taxon>
    </lineage>
</organism>
<dbReference type="InterPro" id="IPR032675">
    <property type="entry name" value="LRR_dom_sf"/>
</dbReference>
<gene>
    <name evidence="11" type="ORF">LITE_LOCUS25941</name>
</gene>
<evidence type="ECO:0000256" key="4">
    <source>
        <dbReference type="ARBA" id="ARBA00022729"/>
    </source>
</evidence>
<keyword evidence="12" id="KW-1185">Reference proteome</keyword>
<sequence>MTELKSLQALFLSHNLLTGEIPARVGNLTYLQVIDLSHNALSGSIPLTIVGCFQLLALVLNNNNLSGEIQPELDALDSLKILDISNNRISGEIPLTLAGCKSLEVVDFGSNNLSGNINDAITKWLNLKYISLSRNKFTGNLPSWLFSFQAIQMMDLSGNKFSGFIPDGNLNVSVDFNNASYNETRLPLESLEIQISVAVVGINELTFSYQLPSTVGIDLSDNLLRGEIPDTMFGLRGLEYLNLSYNSLDGEIPNLEKMWSLRALDLSHNALSGEIPQNISNLQDLAVLNLSFNSFSGSVPKNESYKRFPGAFAGNPHLCLEGEGCDDDAKQLAIPGRPFHETDDEGPILAWVFCLSAVVSCYSSLMVLFCSSKTRRYIFHTKGSCCVCK</sequence>
<comment type="caution">
    <text evidence="11">The sequence shown here is derived from an EMBL/GenBank/DDBJ whole genome shotgun (WGS) entry which is preliminary data.</text>
</comment>
<evidence type="ECO:0000256" key="8">
    <source>
        <dbReference type="ARBA" id="ARBA00023170"/>
    </source>
</evidence>
<accession>A0AAV0LY48</accession>
<evidence type="ECO:0000313" key="11">
    <source>
        <dbReference type="EMBL" id="CAI0438857.1"/>
    </source>
</evidence>
<dbReference type="FunFam" id="3.80.10.10:FF:000383">
    <property type="entry name" value="Leucine-rich repeat receptor protein kinase EMS1"/>
    <property type="match status" value="2"/>
</dbReference>
<keyword evidence="5" id="KW-0677">Repeat</keyword>
<evidence type="ECO:0000256" key="3">
    <source>
        <dbReference type="ARBA" id="ARBA00022692"/>
    </source>
</evidence>
<keyword evidence="2" id="KW-0433">Leucine-rich repeat</keyword>
<dbReference type="Gene3D" id="3.80.10.10">
    <property type="entry name" value="Ribonuclease Inhibitor"/>
    <property type="match status" value="1"/>
</dbReference>
<evidence type="ECO:0000313" key="12">
    <source>
        <dbReference type="Proteomes" id="UP001154282"/>
    </source>
</evidence>
<dbReference type="AlphaFoldDB" id="A0AAV0LY48"/>
<dbReference type="Pfam" id="PF00560">
    <property type="entry name" value="LRR_1"/>
    <property type="match status" value="4"/>
</dbReference>
<dbReference type="PANTHER" id="PTHR48063:SF111">
    <property type="entry name" value="LEUCINE-RICH REPEAT-CONTAINING N-TERMINAL PLANT-TYPE DOMAIN-CONTAINING PROTEIN"/>
    <property type="match status" value="1"/>
</dbReference>
<dbReference type="PROSITE" id="PS51450">
    <property type="entry name" value="LRR"/>
    <property type="match status" value="2"/>
</dbReference>
<evidence type="ECO:0000256" key="2">
    <source>
        <dbReference type="ARBA" id="ARBA00022614"/>
    </source>
</evidence>
<keyword evidence="9" id="KW-0325">Glycoprotein</keyword>
<dbReference type="PRINTS" id="PR00019">
    <property type="entry name" value="LEURICHRPT"/>
</dbReference>
<evidence type="ECO:0000256" key="7">
    <source>
        <dbReference type="ARBA" id="ARBA00023136"/>
    </source>
</evidence>
<comment type="subcellular location">
    <subcellularLocation>
        <location evidence="1">Membrane</location>
        <topology evidence="1">Single-pass type I membrane protein</topology>
    </subcellularLocation>
</comment>
<reference evidence="11" key="1">
    <citation type="submission" date="2022-08" db="EMBL/GenBank/DDBJ databases">
        <authorList>
            <person name="Gutierrez-Valencia J."/>
        </authorList>
    </citation>
    <scope>NUCLEOTIDE SEQUENCE</scope>
</reference>
<evidence type="ECO:0000256" key="5">
    <source>
        <dbReference type="ARBA" id="ARBA00022737"/>
    </source>
</evidence>
<dbReference type="EMBL" id="CAMGYJ010000006">
    <property type="protein sequence ID" value="CAI0438857.1"/>
    <property type="molecule type" value="Genomic_DNA"/>
</dbReference>
<keyword evidence="6 10" id="KW-1133">Transmembrane helix</keyword>
<dbReference type="GO" id="GO:0016020">
    <property type="term" value="C:membrane"/>
    <property type="evidence" value="ECO:0007669"/>
    <property type="project" value="UniProtKB-SubCell"/>
</dbReference>
<dbReference type="Pfam" id="PF13855">
    <property type="entry name" value="LRR_8"/>
    <property type="match status" value="1"/>
</dbReference>
<keyword evidence="8" id="KW-0675">Receptor</keyword>
<dbReference type="InterPro" id="IPR025875">
    <property type="entry name" value="Leu-rich_rpt_4"/>
</dbReference>
<dbReference type="Proteomes" id="UP001154282">
    <property type="component" value="Unassembled WGS sequence"/>
</dbReference>
<dbReference type="SUPFAM" id="SSF52047">
    <property type="entry name" value="RNI-like"/>
    <property type="match status" value="1"/>
</dbReference>
<keyword evidence="7 10" id="KW-0472">Membrane</keyword>